<evidence type="ECO:0000256" key="5">
    <source>
        <dbReference type="ARBA" id="ARBA00038336"/>
    </source>
</evidence>
<protein>
    <recommendedName>
        <fullName evidence="8">Interferon-induced protein with tetratricopeptide repeats 1-like</fullName>
    </recommendedName>
</protein>
<keyword evidence="4" id="KW-0391">Immunity</keyword>
<evidence type="ECO:0000256" key="3">
    <source>
        <dbReference type="ARBA" id="ARBA00022803"/>
    </source>
</evidence>
<dbReference type="EMBL" id="JBHFQA010000018">
    <property type="protein sequence ID" value="KAL2083342.1"/>
    <property type="molecule type" value="Genomic_DNA"/>
</dbReference>
<accession>A0ABD1J825</accession>
<gene>
    <name evidence="6" type="ORF">ACEWY4_021115</name>
</gene>
<dbReference type="Gene3D" id="1.25.40.10">
    <property type="entry name" value="Tetratricopeptide repeat domain"/>
    <property type="match status" value="3"/>
</dbReference>
<evidence type="ECO:0000256" key="1">
    <source>
        <dbReference type="ARBA" id="ARBA00022588"/>
    </source>
</evidence>
<name>A0ABD1J825_9TELE</name>
<evidence type="ECO:0000313" key="6">
    <source>
        <dbReference type="EMBL" id="KAL2083342.1"/>
    </source>
</evidence>
<dbReference type="AlphaFoldDB" id="A0ABD1J825"/>
<proteinExistence type="inferred from homology"/>
<keyword evidence="7" id="KW-1185">Reference proteome</keyword>
<evidence type="ECO:0000313" key="7">
    <source>
        <dbReference type="Proteomes" id="UP001591681"/>
    </source>
</evidence>
<evidence type="ECO:0008006" key="8">
    <source>
        <dbReference type="Google" id="ProtNLM"/>
    </source>
</evidence>
<organism evidence="6 7">
    <name type="scientific">Coilia grayii</name>
    <name type="common">Gray's grenadier anchovy</name>
    <dbReference type="NCBI Taxonomy" id="363190"/>
    <lineage>
        <taxon>Eukaryota</taxon>
        <taxon>Metazoa</taxon>
        <taxon>Chordata</taxon>
        <taxon>Craniata</taxon>
        <taxon>Vertebrata</taxon>
        <taxon>Euteleostomi</taxon>
        <taxon>Actinopterygii</taxon>
        <taxon>Neopterygii</taxon>
        <taxon>Teleostei</taxon>
        <taxon>Clupei</taxon>
        <taxon>Clupeiformes</taxon>
        <taxon>Clupeoidei</taxon>
        <taxon>Engraulidae</taxon>
        <taxon>Coilinae</taxon>
        <taxon>Coilia</taxon>
    </lineage>
</organism>
<dbReference type="Proteomes" id="UP001591681">
    <property type="component" value="Unassembled WGS sequence"/>
</dbReference>
<keyword evidence="3" id="KW-0802">TPR repeat</keyword>
<comment type="caution">
    <text evidence="6">The sequence shown here is derived from an EMBL/GenBank/DDBJ whole genome shotgun (WGS) entry which is preliminary data.</text>
</comment>
<keyword evidence="2" id="KW-0677">Repeat</keyword>
<dbReference type="InterPro" id="IPR011990">
    <property type="entry name" value="TPR-like_helical_dom_sf"/>
</dbReference>
<dbReference type="PANTHER" id="PTHR10271:SF14">
    <property type="entry name" value="INTERFERON-INDUCED PROTEIN WITH TETRATRICOPEPTIDE REPEATS-RELATED"/>
    <property type="match status" value="1"/>
</dbReference>
<dbReference type="PANTHER" id="PTHR10271">
    <property type="entry name" value="INTERFERON-INDUCED PROTEIN WITH TETRATRICOPEPTIDE REPEATS"/>
    <property type="match status" value="1"/>
</dbReference>
<dbReference type="FunFam" id="1.25.40.10:FF:000036">
    <property type="entry name" value="interferon-induced protein with tetratricopeptide repeats 5"/>
    <property type="match status" value="1"/>
</dbReference>
<evidence type="ECO:0000256" key="4">
    <source>
        <dbReference type="ARBA" id="ARBA00022859"/>
    </source>
</evidence>
<dbReference type="GO" id="GO:0009615">
    <property type="term" value="P:response to virus"/>
    <property type="evidence" value="ECO:0007669"/>
    <property type="project" value="UniProtKB-ARBA"/>
</dbReference>
<comment type="similarity">
    <text evidence="5">Belongs to the IFIT family.</text>
</comment>
<reference evidence="6 7" key="1">
    <citation type="submission" date="2024-09" db="EMBL/GenBank/DDBJ databases">
        <title>A chromosome-level genome assembly of Gray's grenadier anchovy, Coilia grayii.</title>
        <authorList>
            <person name="Fu Z."/>
        </authorList>
    </citation>
    <scope>NUCLEOTIDE SEQUENCE [LARGE SCALE GENOMIC DNA]</scope>
    <source>
        <strain evidence="6">G4</strain>
        <tissue evidence="6">Muscle</tissue>
    </source>
</reference>
<dbReference type="SUPFAM" id="SSF48452">
    <property type="entry name" value="TPR-like"/>
    <property type="match status" value="1"/>
</dbReference>
<dbReference type="GO" id="GO:0045087">
    <property type="term" value="P:innate immune response"/>
    <property type="evidence" value="ECO:0007669"/>
    <property type="project" value="UniProtKB-KW"/>
</dbReference>
<evidence type="ECO:0000256" key="2">
    <source>
        <dbReference type="ARBA" id="ARBA00022737"/>
    </source>
</evidence>
<sequence length="437" mass="50593">MRRLEKLECHFTWTLSDKVGRLHQQQEILEMVSKSDCSWKGHLYNLLGYIYYKIGKPAEKALTCLRKAAVILQEQEEQDGRGPRLMVNQANLAWLHCLLDEPAESQHYLEEVARLQEDFPAPPGCELHPEVHGEKGWSQMRFGVDYRKQAISNFEKALIGDPDRKEWHKGLVLAKYRLHCDRGDKAMSEEIFQQIKHAKRINPQDIQISILYLNALADTGRKTEEIVREAHTLAQRLQPPLVDLGSILHFLRVHDSLDSALHVAEELEKKYPSDRDAKKQLALCYKWKIFNPEENVGVGELMRKAIPIYEEVTRLFPHYLRGKIDLAAIYAKSAKTGKADEIYLDLLKEKEDLDPPALLLLYSRYASHLFWCKKSTSESTEYHKKAAEIQIHSKERKNSIRILRSIANNCKHPSCEEIQEFLLNLEQNECCAADLFI</sequence>
<keyword evidence="1" id="KW-0399">Innate immunity</keyword>